<keyword evidence="3" id="KW-1015">Disulfide bond</keyword>
<reference evidence="6" key="1">
    <citation type="submission" date="2025-08" db="UniProtKB">
        <authorList>
            <consortium name="Ensembl"/>
        </authorList>
    </citation>
    <scope>IDENTIFICATION</scope>
</reference>
<dbReference type="Proteomes" id="UP000694383">
    <property type="component" value="Unplaced"/>
</dbReference>
<dbReference type="SUPFAM" id="SSF47072">
    <property type="entry name" value="Cysteine alpha-hairpin motif"/>
    <property type="match status" value="1"/>
</dbReference>
<evidence type="ECO:0000256" key="2">
    <source>
        <dbReference type="ARBA" id="ARBA00023128"/>
    </source>
</evidence>
<keyword evidence="2" id="KW-0496">Mitochondrion</keyword>
<evidence type="ECO:0000256" key="5">
    <source>
        <dbReference type="ARBA" id="ARBA00039509"/>
    </source>
</evidence>
<reference evidence="6" key="2">
    <citation type="submission" date="2025-09" db="UniProtKB">
        <authorList>
            <consortium name="Ensembl"/>
        </authorList>
    </citation>
    <scope>IDENTIFICATION</scope>
</reference>
<dbReference type="GO" id="GO:0033108">
    <property type="term" value="P:mitochondrial respiratory chain complex assembly"/>
    <property type="evidence" value="ECO:0007669"/>
    <property type="project" value="TreeGrafter"/>
</dbReference>
<evidence type="ECO:0000256" key="4">
    <source>
        <dbReference type="ARBA" id="ARBA00038205"/>
    </source>
</evidence>
<dbReference type="Ensembl" id="ENSOSIT00000004606.1">
    <property type="protein sequence ID" value="ENSOSIP00000004303.1"/>
    <property type="gene ID" value="ENSOSIG00000002922.1"/>
</dbReference>
<sequence>HHINVERINLQLFPLESDASHKCLDHYNYDKSMCSVYFQRYKNCRKYWVSLVGVPNLFDATDRNDTVFTDQSFEFRRVIYVAKLGRKKRSAEYRGT</sequence>
<dbReference type="PANTHER" id="PTHR46811">
    <property type="entry name" value="COILED-COIL-HELIX-COILED-COIL-HELIX DOMAIN-CONTAINING PROTEIN 7"/>
    <property type="match status" value="1"/>
</dbReference>
<name>A0A8C8DGI1_9TELE</name>
<comment type="similarity">
    <text evidence="4">Belongs to the CHCHD7 family.</text>
</comment>
<dbReference type="AlphaFoldDB" id="A0A8C8DGI1"/>
<dbReference type="GO" id="GO:0005758">
    <property type="term" value="C:mitochondrial intermembrane space"/>
    <property type="evidence" value="ECO:0007669"/>
    <property type="project" value="UniProtKB-SubCell"/>
</dbReference>
<evidence type="ECO:0000256" key="3">
    <source>
        <dbReference type="ARBA" id="ARBA00023157"/>
    </source>
</evidence>
<organism evidence="6 7">
    <name type="scientific">Oryzias sinensis</name>
    <name type="common">Chinese medaka</name>
    <dbReference type="NCBI Taxonomy" id="183150"/>
    <lineage>
        <taxon>Eukaryota</taxon>
        <taxon>Metazoa</taxon>
        <taxon>Chordata</taxon>
        <taxon>Craniata</taxon>
        <taxon>Vertebrata</taxon>
        <taxon>Euteleostomi</taxon>
        <taxon>Actinopterygii</taxon>
        <taxon>Neopterygii</taxon>
        <taxon>Teleostei</taxon>
        <taxon>Neoteleostei</taxon>
        <taxon>Acanthomorphata</taxon>
        <taxon>Ovalentaria</taxon>
        <taxon>Atherinomorphae</taxon>
        <taxon>Beloniformes</taxon>
        <taxon>Adrianichthyidae</taxon>
        <taxon>Oryziinae</taxon>
        <taxon>Oryzias</taxon>
    </lineage>
</organism>
<keyword evidence="7" id="KW-1185">Reference proteome</keyword>
<evidence type="ECO:0000313" key="7">
    <source>
        <dbReference type="Proteomes" id="UP000694383"/>
    </source>
</evidence>
<protein>
    <recommendedName>
        <fullName evidence="5">Coiled-coil-helix-coiled-coil-helix domain-containing protein 7</fullName>
    </recommendedName>
</protein>
<evidence type="ECO:0000256" key="1">
    <source>
        <dbReference type="ARBA" id="ARBA00004569"/>
    </source>
</evidence>
<proteinExistence type="inferred from homology"/>
<comment type="subcellular location">
    <subcellularLocation>
        <location evidence="1">Mitochondrion intermembrane space</location>
    </subcellularLocation>
</comment>
<accession>A0A8C8DGI1</accession>
<evidence type="ECO:0000313" key="6">
    <source>
        <dbReference type="Ensembl" id="ENSOSIP00000004303.1"/>
    </source>
</evidence>
<dbReference type="InterPro" id="IPR009069">
    <property type="entry name" value="Cys_alpha_HP_mot_SF"/>
</dbReference>
<dbReference type="InterPro" id="IPR051040">
    <property type="entry name" value="COX23"/>
</dbReference>
<dbReference type="PANTHER" id="PTHR46811:SF1">
    <property type="entry name" value="COILED-COIL-HELIX-COILED-COIL-HELIX DOMAIN-CONTAINING PROTEIN 7"/>
    <property type="match status" value="1"/>
</dbReference>